<dbReference type="EMBL" id="JADDUC010000216">
    <property type="protein sequence ID" value="KAG0115541.1"/>
    <property type="molecule type" value="Genomic_DNA"/>
</dbReference>
<organism evidence="1">
    <name type="scientific">Lamprotornis superbus</name>
    <dbReference type="NCBI Taxonomy" id="245042"/>
    <lineage>
        <taxon>Eukaryota</taxon>
        <taxon>Metazoa</taxon>
        <taxon>Chordata</taxon>
        <taxon>Craniata</taxon>
        <taxon>Vertebrata</taxon>
        <taxon>Euteleostomi</taxon>
        <taxon>Archelosauria</taxon>
        <taxon>Archosauria</taxon>
        <taxon>Dinosauria</taxon>
        <taxon>Saurischia</taxon>
        <taxon>Theropoda</taxon>
        <taxon>Coelurosauria</taxon>
        <taxon>Aves</taxon>
        <taxon>Neognathae</taxon>
        <taxon>Neoaves</taxon>
        <taxon>Telluraves</taxon>
        <taxon>Australaves</taxon>
        <taxon>Passeriformes</taxon>
        <taxon>Sturnidae</taxon>
        <taxon>Lamprotornis</taxon>
    </lineage>
</organism>
<reference evidence="1" key="1">
    <citation type="submission" date="2020-10" db="EMBL/GenBank/DDBJ databases">
        <title>Feather gene expression reveals the developmental basis of iridescence in African starlings.</title>
        <authorList>
            <person name="Rubenstein D.R."/>
        </authorList>
    </citation>
    <scope>NUCLEOTIDE SEQUENCE</scope>
    <source>
        <strain evidence="1">SS15</strain>
        <tissue evidence="1">Liver</tissue>
    </source>
</reference>
<name>A0A835NIB9_9PASS</name>
<reference evidence="2" key="3">
    <citation type="submission" date="2022-01" db="EMBL/GenBank/DDBJ databases">
        <authorList>
            <person name="Rubenstein D.R."/>
        </authorList>
    </citation>
    <scope>NUCLEOTIDE SEQUENCE</scope>
    <source>
        <strain evidence="2">SS15</strain>
        <tissue evidence="2">Liver</tissue>
    </source>
</reference>
<protein>
    <submittedName>
        <fullName evidence="1">Uncharacterized protein</fullName>
    </submittedName>
</protein>
<accession>A0A835NIB9</accession>
<keyword evidence="3" id="KW-1185">Reference proteome</keyword>
<dbReference type="AlphaFoldDB" id="A0A835NIB9"/>
<comment type="caution">
    <text evidence="1">The sequence shown here is derived from an EMBL/GenBank/DDBJ whole genome shotgun (WGS) entry which is preliminary data.</text>
</comment>
<evidence type="ECO:0000313" key="1">
    <source>
        <dbReference type="EMBL" id="KAG0115541.1"/>
    </source>
</evidence>
<dbReference type="Proteomes" id="UP000618051">
    <property type="component" value="Unassembled WGS sequence"/>
</dbReference>
<proteinExistence type="predicted"/>
<gene>
    <name evidence="2" type="ORF">IHE44_0006721</name>
    <name evidence="1" type="ORF">IHE44_005778</name>
</gene>
<evidence type="ECO:0000313" key="2">
    <source>
        <dbReference type="EMBL" id="KAI1232275.1"/>
    </source>
</evidence>
<reference evidence="2 3" key="2">
    <citation type="journal article" date="2021" name="J. Hered.">
        <title>Feather Gene Expression Elucidates the Developmental Basis of Plumage Iridescence in African Starlings.</title>
        <authorList>
            <person name="Rubenstein D.R."/>
            <person name="Corvelo A."/>
            <person name="MacManes M.D."/>
            <person name="Maia R."/>
            <person name="Narzisi G."/>
            <person name="Rousaki A."/>
            <person name="Vandenabeele P."/>
            <person name="Shawkey M.D."/>
            <person name="Solomon J."/>
        </authorList>
    </citation>
    <scope>NUCLEOTIDE SEQUENCE [LARGE SCALE GENOMIC DNA]</scope>
    <source>
        <strain evidence="2">SS15</strain>
    </source>
</reference>
<sequence length="155" mass="17313">MGRGRRDQPRNAKPQGARLSLCHRFGSALEPQNPFNLCVMHQAEIGARRWQLEGGGTVVPVKDQHSCAMRRDSGYPSARHQELLQRRENHHHAAVLQGPASLPRGSLYGKSLQGQHLPNFSGPTEVMLSQDNMAWRHDVTAKSLHGSRLWAEQVS</sequence>
<evidence type="ECO:0000313" key="3">
    <source>
        <dbReference type="Proteomes" id="UP000618051"/>
    </source>
</evidence>
<dbReference type="EMBL" id="JADDUC020000022">
    <property type="protein sequence ID" value="KAI1232275.1"/>
    <property type="molecule type" value="Genomic_DNA"/>
</dbReference>
<dbReference type="OrthoDB" id="197676at2759"/>